<evidence type="ECO:0000313" key="3">
    <source>
        <dbReference type="Proteomes" id="UP000076567"/>
    </source>
</evidence>
<dbReference type="InterPro" id="IPR007211">
    <property type="entry name" value="DUF378"/>
</dbReference>
<feature type="transmembrane region" description="Helical" evidence="1">
    <location>
        <begin position="31"/>
        <end position="57"/>
    </location>
</feature>
<comment type="caution">
    <text evidence="2">The sequence shown here is derived from an EMBL/GenBank/DDBJ whole genome shotgun (WGS) entry which is preliminary data.</text>
</comment>
<dbReference type="OrthoDB" id="9812136at2"/>
<dbReference type="AlphaFoldDB" id="A0A165NGS5"/>
<reference evidence="3" key="1">
    <citation type="submission" date="2016-01" db="EMBL/GenBank/DDBJ databases">
        <title>Draft genome of Chromobacterium sp. F49.</title>
        <authorList>
            <person name="Hong K.W."/>
        </authorList>
    </citation>
    <scope>NUCLEOTIDE SEQUENCE [LARGE SCALE GENOMIC DNA]</scope>
    <source>
        <strain evidence="3">P7IIIA</strain>
    </source>
</reference>
<gene>
    <name evidence="2" type="ORF">AWM68_06365</name>
</gene>
<dbReference type="PANTHER" id="PTHR37304">
    <property type="entry name" value="MEMBRANE PROTEIN-RELATED"/>
    <property type="match status" value="1"/>
</dbReference>
<keyword evidence="1" id="KW-0472">Membrane</keyword>
<keyword evidence="1" id="KW-0812">Transmembrane</keyword>
<dbReference type="Proteomes" id="UP000076567">
    <property type="component" value="Unassembled WGS sequence"/>
</dbReference>
<sequence>MEWLKKLAALLVLIGALNWGFIGLFDLNLVTAVFGSATTVTKVIYSLVGLSGVWLLLSKYKS</sequence>
<accession>A0A165NGS5</accession>
<organism evidence="2 3">
    <name type="scientific">Fictibacillus phosphorivorans</name>
    <dbReference type="NCBI Taxonomy" id="1221500"/>
    <lineage>
        <taxon>Bacteria</taxon>
        <taxon>Bacillati</taxon>
        <taxon>Bacillota</taxon>
        <taxon>Bacilli</taxon>
        <taxon>Bacillales</taxon>
        <taxon>Fictibacillaceae</taxon>
        <taxon>Fictibacillus</taxon>
    </lineage>
</organism>
<proteinExistence type="predicted"/>
<protein>
    <submittedName>
        <fullName evidence="2">DUF378 domain-containing protein</fullName>
    </submittedName>
</protein>
<evidence type="ECO:0000256" key="1">
    <source>
        <dbReference type="SAM" id="Phobius"/>
    </source>
</evidence>
<dbReference type="EMBL" id="LRFC01000023">
    <property type="protein sequence ID" value="KZE66000.1"/>
    <property type="molecule type" value="Genomic_DNA"/>
</dbReference>
<feature type="transmembrane region" description="Helical" evidence="1">
    <location>
        <begin position="7"/>
        <end position="25"/>
    </location>
</feature>
<name>A0A165NGS5_9BACL</name>
<dbReference type="PANTHER" id="PTHR37304:SF1">
    <property type="entry name" value="MEMBRANE PROTEIN"/>
    <property type="match status" value="1"/>
</dbReference>
<keyword evidence="1" id="KW-1133">Transmembrane helix</keyword>
<evidence type="ECO:0000313" key="2">
    <source>
        <dbReference type="EMBL" id="KZE66000.1"/>
    </source>
</evidence>
<keyword evidence="3" id="KW-1185">Reference proteome</keyword>
<dbReference type="Pfam" id="PF04070">
    <property type="entry name" value="DUF378"/>
    <property type="match status" value="1"/>
</dbReference>